<evidence type="ECO:0000256" key="1">
    <source>
        <dbReference type="SAM" id="Phobius"/>
    </source>
</evidence>
<evidence type="ECO:0000313" key="3">
    <source>
        <dbReference type="Proteomes" id="UP000276899"/>
    </source>
</evidence>
<dbReference type="EMBL" id="LR134363">
    <property type="protein sequence ID" value="VEG74722.1"/>
    <property type="molecule type" value="Genomic_DNA"/>
</dbReference>
<dbReference type="KEGG" id="asla:NCTC11923_01360"/>
<dbReference type="Proteomes" id="UP000276899">
    <property type="component" value="Chromosome"/>
</dbReference>
<organism evidence="2 3">
    <name type="scientific">Actinomyces slackii</name>
    <dbReference type="NCBI Taxonomy" id="52774"/>
    <lineage>
        <taxon>Bacteria</taxon>
        <taxon>Bacillati</taxon>
        <taxon>Actinomycetota</taxon>
        <taxon>Actinomycetes</taxon>
        <taxon>Actinomycetales</taxon>
        <taxon>Actinomycetaceae</taxon>
        <taxon>Actinomyces</taxon>
    </lineage>
</organism>
<feature type="transmembrane region" description="Helical" evidence="1">
    <location>
        <begin position="139"/>
        <end position="158"/>
    </location>
</feature>
<accession>A0A448KCU3</accession>
<dbReference type="STRING" id="1278298.GCA_000428685_02335"/>
<keyword evidence="1" id="KW-0812">Transmembrane</keyword>
<name>A0A448KCU3_9ACTO</name>
<dbReference type="AlphaFoldDB" id="A0A448KCU3"/>
<gene>
    <name evidence="2" type="ORF">NCTC11923_01360</name>
</gene>
<feature type="transmembrane region" description="Helical" evidence="1">
    <location>
        <begin position="96"/>
        <end position="119"/>
    </location>
</feature>
<keyword evidence="1" id="KW-0472">Membrane</keyword>
<keyword evidence="1" id="KW-1133">Transmembrane helix</keyword>
<feature type="transmembrane region" description="Helical" evidence="1">
    <location>
        <begin position="18"/>
        <end position="39"/>
    </location>
</feature>
<protein>
    <recommendedName>
        <fullName evidence="4">ABC-2 family transporter protein</fullName>
    </recommendedName>
</protein>
<proteinExistence type="predicted"/>
<reference evidence="2 3" key="1">
    <citation type="submission" date="2018-12" db="EMBL/GenBank/DDBJ databases">
        <authorList>
            <consortium name="Pathogen Informatics"/>
        </authorList>
    </citation>
    <scope>NUCLEOTIDE SEQUENCE [LARGE SCALE GENOMIC DNA]</scope>
    <source>
        <strain evidence="2 3">NCTC11923</strain>
    </source>
</reference>
<sequence length="268" mass="28571">MLTTLITEEFRTQAPRNAVLAGIILLVSAASLGLASLEIPLLSQVLMLLGLLAAMALPPAVGIQMAIEYWQTMSGDRAYLTMSLPVRGRSVFAAKITYAALIILVSTAISMALFLWWLAILAEQTGSSLTEILTPMREAVGTTMLTYFIVVVLLGLVAKAVQLGSIMSIGAQGRWNHLGLGAPAIGLVLLYVASQALALVLLVLIPFSYDLTTGSIVWEWMLPSFIESVTADAEPTVIGLGVAATDPLIAAGLAWWAVHSIERHTCLR</sequence>
<feature type="transmembrane region" description="Helical" evidence="1">
    <location>
        <begin position="237"/>
        <end position="258"/>
    </location>
</feature>
<feature type="transmembrane region" description="Helical" evidence="1">
    <location>
        <begin position="178"/>
        <end position="205"/>
    </location>
</feature>
<evidence type="ECO:0000313" key="2">
    <source>
        <dbReference type="EMBL" id="VEG74722.1"/>
    </source>
</evidence>
<evidence type="ECO:0008006" key="4">
    <source>
        <dbReference type="Google" id="ProtNLM"/>
    </source>
</evidence>
<feature type="transmembrane region" description="Helical" evidence="1">
    <location>
        <begin position="45"/>
        <end position="67"/>
    </location>
</feature>
<dbReference type="RefSeq" id="WP_026428154.1">
    <property type="nucleotide sequence ID" value="NZ_CBCRWE010000034.1"/>
</dbReference>
<keyword evidence="3" id="KW-1185">Reference proteome</keyword>